<keyword evidence="2" id="KW-1185">Reference proteome</keyword>
<accession>A0ACC1X7X7</accession>
<sequence>MSFRLFSPWLFLSLLCFLLLILAKIQPSLSNPEFFQQICSHQFSCGYITAGFPFWGGGRLLGCGHPDLGLRCEKDIATMKIGDELYRVLDVRQKEQVLRLAREEYFQGLCPYNVNTTINENLFDLSPGYEMFNLFYDPCPVTYPGQPFTCNLNDANYTDGLITLPIGNIAPGCNTSVHFPVSKALLPAAKSKKRVLKEALETGFEMKWKLNPCDESCSGCGYDIIHNKITCYCQNGLVSNSTTCTTSTAAQAPKWSEDPSGSFFSKRRYIFLGIAAAVGAMIIILSFLVFWKKKTDVSILLSFWRKKTEDDQDMEAFIRNYRSLSPKRYNFSDIKRMTKSFSDKLGKGGYGEVYKGMLRDGRIVAVKVLKASKRRGEEFINEVASISRTSHVNIVPFLGFCCEKKKRALIYEFMPNGSLDRFICDQETSSTKPKLEWRTMYQIAVGIARGLEYLHRGCNVRIVHFDIKPHNILLDENFCPKISDFGLSKQSQKKESIISMLDARGTIGYIAPEVFCRSFGPVSHKSDVYSYGMMVLEMVGGRKNIDVRMSHSSDIYFPDSIFRHLEPGSDFQFHGVVTEEEKETAKKMITVSLWCIQTNPSDRPSMTNVVEMLEGSLENLQIPPKPTLSMPTKSAKHSSPSSLSTELASLE</sequence>
<dbReference type="EMBL" id="CM051404">
    <property type="protein sequence ID" value="KAJ4707067.1"/>
    <property type="molecule type" value="Genomic_DNA"/>
</dbReference>
<proteinExistence type="predicted"/>
<gene>
    <name evidence="1" type="ORF">OWV82_020638</name>
</gene>
<protein>
    <submittedName>
        <fullName evidence="1">Receptor-like kinase</fullName>
    </submittedName>
</protein>
<comment type="caution">
    <text evidence="1">The sequence shown here is derived from an EMBL/GenBank/DDBJ whole genome shotgun (WGS) entry which is preliminary data.</text>
</comment>
<organism evidence="1 2">
    <name type="scientific">Melia azedarach</name>
    <name type="common">Chinaberry tree</name>
    <dbReference type="NCBI Taxonomy" id="155640"/>
    <lineage>
        <taxon>Eukaryota</taxon>
        <taxon>Viridiplantae</taxon>
        <taxon>Streptophyta</taxon>
        <taxon>Embryophyta</taxon>
        <taxon>Tracheophyta</taxon>
        <taxon>Spermatophyta</taxon>
        <taxon>Magnoliopsida</taxon>
        <taxon>eudicotyledons</taxon>
        <taxon>Gunneridae</taxon>
        <taxon>Pentapetalae</taxon>
        <taxon>rosids</taxon>
        <taxon>malvids</taxon>
        <taxon>Sapindales</taxon>
        <taxon>Meliaceae</taxon>
        <taxon>Melia</taxon>
    </lineage>
</organism>
<reference evidence="1 2" key="1">
    <citation type="journal article" date="2023" name="Science">
        <title>Complex scaffold remodeling in plant triterpene biosynthesis.</title>
        <authorList>
            <person name="De La Pena R."/>
            <person name="Hodgson H."/>
            <person name="Liu J.C."/>
            <person name="Stephenson M.J."/>
            <person name="Martin A.C."/>
            <person name="Owen C."/>
            <person name="Harkess A."/>
            <person name="Leebens-Mack J."/>
            <person name="Jimenez L.E."/>
            <person name="Osbourn A."/>
            <person name="Sattely E.S."/>
        </authorList>
    </citation>
    <scope>NUCLEOTIDE SEQUENCE [LARGE SCALE GENOMIC DNA]</scope>
    <source>
        <strain evidence="2">cv. JPN11</strain>
        <tissue evidence="1">Leaf</tissue>
    </source>
</reference>
<dbReference type="Proteomes" id="UP001164539">
    <property type="component" value="Chromosome 11"/>
</dbReference>
<evidence type="ECO:0000313" key="2">
    <source>
        <dbReference type="Proteomes" id="UP001164539"/>
    </source>
</evidence>
<name>A0ACC1X7X7_MELAZ</name>
<evidence type="ECO:0000313" key="1">
    <source>
        <dbReference type="EMBL" id="KAJ4707067.1"/>
    </source>
</evidence>